<keyword evidence="3" id="KW-1185">Reference proteome</keyword>
<proteinExistence type="predicted"/>
<comment type="caution">
    <text evidence="2">The sequence shown here is derived from an EMBL/GenBank/DDBJ whole genome shotgun (WGS) entry which is preliminary data.</text>
</comment>
<protein>
    <recommendedName>
        <fullName evidence="4">Zinc finger/thioredoxin putative domain-containing protein</fullName>
    </recommendedName>
</protein>
<dbReference type="Proteomes" id="UP001500457">
    <property type="component" value="Unassembled WGS sequence"/>
</dbReference>
<feature type="compositionally biased region" description="Basic and acidic residues" evidence="1">
    <location>
        <begin position="99"/>
        <end position="108"/>
    </location>
</feature>
<evidence type="ECO:0000313" key="3">
    <source>
        <dbReference type="Proteomes" id="UP001500457"/>
    </source>
</evidence>
<sequence length="328" mass="36241">MALACPTCEESAAEYLGMADDGRNMMRCTACGHEWVLGAKPVSPRAISQTTRSRSTTTSKSGTRSTRTPASRAPTRSSTSVTGSAGRTAGTRGPVRPARGTEDVETARRRFTATAHDVPPERWRVIEGLRREFLADFPHPDEEAGRYRDVYRQAFEADALPYTTPMALKDFANSKVVARPGNMSRFNDEWRALGNVAAAEAFRGVIDHLLRGEDPPAPEDRLTELITSDAPPAMPGFREAMLTRVLCIAEPERFLPILIYTSPAGGKREIARQVFGIELPAPETSSQTIGRLAYWSNDLLVGLIGDRFVDLDHARQFLWWVKDHPDLT</sequence>
<accession>A0ABP9ET72</accession>
<dbReference type="EMBL" id="BAABHQ010000013">
    <property type="protein sequence ID" value="GAA4885336.1"/>
    <property type="molecule type" value="Genomic_DNA"/>
</dbReference>
<gene>
    <name evidence="2" type="ORF">GCM10023203_42070</name>
</gene>
<reference evidence="3" key="1">
    <citation type="journal article" date="2019" name="Int. J. Syst. Evol. Microbiol.">
        <title>The Global Catalogue of Microorganisms (GCM) 10K type strain sequencing project: providing services to taxonomists for standard genome sequencing and annotation.</title>
        <authorList>
            <consortium name="The Broad Institute Genomics Platform"/>
            <consortium name="The Broad Institute Genome Sequencing Center for Infectious Disease"/>
            <person name="Wu L."/>
            <person name="Ma J."/>
        </authorList>
    </citation>
    <scope>NUCLEOTIDE SEQUENCE [LARGE SCALE GENOMIC DNA]</scope>
    <source>
        <strain evidence="3">JCM 17983</strain>
    </source>
</reference>
<feature type="compositionally biased region" description="Low complexity" evidence="1">
    <location>
        <begin position="48"/>
        <end position="68"/>
    </location>
</feature>
<evidence type="ECO:0000256" key="1">
    <source>
        <dbReference type="SAM" id="MobiDB-lite"/>
    </source>
</evidence>
<evidence type="ECO:0008006" key="4">
    <source>
        <dbReference type="Google" id="ProtNLM"/>
    </source>
</evidence>
<evidence type="ECO:0000313" key="2">
    <source>
        <dbReference type="EMBL" id="GAA4885336.1"/>
    </source>
</evidence>
<name>A0ABP9ET72_9PSEU</name>
<feature type="region of interest" description="Disordered" evidence="1">
    <location>
        <begin position="42"/>
        <end position="113"/>
    </location>
</feature>
<dbReference type="RefSeq" id="WP_274230198.1">
    <property type="nucleotide sequence ID" value="NZ_BAABHQ010000013.1"/>
</dbReference>
<feature type="compositionally biased region" description="Low complexity" evidence="1">
    <location>
        <begin position="75"/>
        <end position="93"/>
    </location>
</feature>
<organism evidence="2 3">
    <name type="scientific">Actinomycetospora straminea</name>
    <dbReference type="NCBI Taxonomy" id="663607"/>
    <lineage>
        <taxon>Bacteria</taxon>
        <taxon>Bacillati</taxon>
        <taxon>Actinomycetota</taxon>
        <taxon>Actinomycetes</taxon>
        <taxon>Pseudonocardiales</taxon>
        <taxon>Pseudonocardiaceae</taxon>
        <taxon>Actinomycetospora</taxon>
    </lineage>
</organism>